<dbReference type="InterPro" id="IPR051446">
    <property type="entry name" value="HTH_trans_reg/aminotransferase"/>
</dbReference>
<evidence type="ECO:0000256" key="1">
    <source>
        <dbReference type="ARBA" id="ARBA00001933"/>
    </source>
</evidence>
<comment type="cofactor">
    <cofactor evidence="1">
        <name>pyridoxal 5'-phosphate</name>
        <dbReference type="ChEBI" id="CHEBI:597326"/>
    </cofactor>
</comment>
<sequence>MSNQIRPFTADTKTKQTYALLRERIFQGRYAAGSSLPSTRDLASELGVSRALIVDVYEQLIAEGYLEGRQGSGTYVLDLGGSRQFQAQFMDSDSSVEMTAPESAARFNGIDFRPSFPALDHVPHKKWKEMMMSVYDNAHSSEFGYDEDAAGNWLLRTNICRFLLHVKGIQCLPSQVIVTAGATQAIALLCKLFLKPGDAVAIEDPTASFIYNIFASTGADIVPVPVDDHGMCVNSLPTHLQPKCVFVTPSHQFPFGSILSIGRRIQLLDYARQTGCYLIEDDYDSEFRYAGMPVHALRELNSERVVYVGTFSKNLYPSLRLGYMVVPQEILNALLRLKRLTDMQCPTLPQITLAQFIGDGHLERHIMRMRRIYGKRRNRLIAALTETFGSKVNISGDAAGLHLIANLSGHNFDPLTAANLEEKNIKIYPAEKYTIAKGKYEESLIMGFGNVTEAQIAEGIKTLAQFTNINKKAH</sequence>
<dbReference type="PRINTS" id="PR00035">
    <property type="entry name" value="HTHGNTR"/>
</dbReference>
<keyword evidence="5" id="KW-0805">Transcription regulation</keyword>
<dbReference type="GO" id="GO:0030170">
    <property type="term" value="F:pyridoxal phosphate binding"/>
    <property type="evidence" value="ECO:0007669"/>
    <property type="project" value="InterPro"/>
</dbReference>
<dbReference type="SUPFAM" id="SSF53383">
    <property type="entry name" value="PLP-dependent transferases"/>
    <property type="match status" value="1"/>
</dbReference>
<evidence type="ECO:0000256" key="4">
    <source>
        <dbReference type="ARBA" id="ARBA00022898"/>
    </source>
</evidence>
<feature type="domain" description="HTH gntR-type" evidence="8">
    <location>
        <begin position="11"/>
        <end position="79"/>
    </location>
</feature>
<dbReference type="Pfam" id="PF00392">
    <property type="entry name" value="GntR"/>
    <property type="match status" value="1"/>
</dbReference>
<keyword evidence="6" id="KW-0238">DNA-binding</keyword>
<keyword evidence="7" id="KW-0804">Transcription</keyword>
<evidence type="ECO:0000256" key="6">
    <source>
        <dbReference type="ARBA" id="ARBA00023125"/>
    </source>
</evidence>
<dbReference type="EMBL" id="LGIQ01000009">
    <property type="protein sequence ID" value="KNB71959.1"/>
    <property type="molecule type" value="Genomic_DNA"/>
</dbReference>
<evidence type="ECO:0000313" key="9">
    <source>
        <dbReference type="EMBL" id="GED72252.1"/>
    </source>
</evidence>
<dbReference type="Gene3D" id="3.40.640.10">
    <property type="entry name" value="Type I PLP-dependent aspartate aminotransferase-like (Major domain)"/>
    <property type="match status" value="1"/>
</dbReference>
<evidence type="ECO:0000256" key="2">
    <source>
        <dbReference type="ARBA" id="ARBA00005384"/>
    </source>
</evidence>
<dbReference type="InterPro" id="IPR015424">
    <property type="entry name" value="PyrdxlP-dep_Trfase"/>
</dbReference>
<dbReference type="Gene3D" id="1.10.10.10">
    <property type="entry name" value="Winged helix-like DNA-binding domain superfamily/Winged helix DNA-binding domain"/>
    <property type="match status" value="1"/>
</dbReference>
<dbReference type="PATRIC" id="fig|54915.3.peg.2018"/>
<keyword evidence="3" id="KW-0808">Transferase</keyword>
<dbReference type="AlphaFoldDB" id="A0A0K9YTB3"/>
<comment type="caution">
    <text evidence="10">The sequence shown here is derived from an EMBL/GenBank/DDBJ whole genome shotgun (WGS) entry which is preliminary data.</text>
</comment>
<dbReference type="RefSeq" id="WP_161807294.1">
    <property type="nucleotide sequence ID" value="NZ_BJON01000027.1"/>
</dbReference>
<dbReference type="PROSITE" id="PS50949">
    <property type="entry name" value="HTH_GNTR"/>
    <property type="match status" value="1"/>
</dbReference>
<evidence type="ECO:0000313" key="11">
    <source>
        <dbReference type="Proteomes" id="UP000036834"/>
    </source>
</evidence>
<evidence type="ECO:0000256" key="5">
    <source>
        <dbReference type="ARBA" id="ARBA00023015"/>
    </source>
</evidence>
<dbReference type="InterPro" id="IPR000524">
    <property type="entry name" value="Tscrpt_reg_HTH_GntR"/>
</dbReference>
<dbReference type="InterPro" id="IPR036390">
    <property type="entry name" value="WH_DNA-bd_sf"/>
</dbReference>
<dbReference type="CDD" id="cd00609">
    <property type="entry name" value="AAT_like"/>
    <property type="match status" value="1"/>
</dbReference>
<dbReference type="GO" id="GO:0003677">
    <property type="term" value="F:DNA binding"/>
    <property type="evidence" value="ECO:0007669"/>
    <property type="project" value="UniProtKB-KW"/>
</dbReference>
<reference evidence="9 12" key="3">
    <citation type="submission" date="2019-06" db="EMBL/GenBank/DDBJ databases">
        <title>Whole genome shotgun sequence of Brevibacillus reuszeri NBRC 15719.</title>
        <authorList>
            <person name="Hosoyama A."/>
            <person name="Uohara A."/>
            <person name="Ohji S."/>
            <person name="Ichikawa N."/>
        </authorList>
    </citation>
    <scope>NUCLEOTIDE SEQUENCE [LARGE SCALE GENOMIC DNA]</scope>
    <source>
        <strain evidence="9 12">NBRC 15719</strain>
    </source>
</reference>
<dbReference type="SMART" id="SM00345">
    <property type="entry name" value="HTH_GNTR"/>
    <property type="match status" value="1"/>
</dbReference>
<reference evidence="10" key="2">
    <citation type="submission" date="2015-07" db="EMBL/GenBank/DDBJ databases">
        <title>MeaNS - Measles Nucleotide Surveillance Program.</title>
        <authorList>
            <person name="Tran T."/>
            <person name="Druce J."/>
        </authorList>
    </citation>
    <scope>NUCLEOTIDE SEQUENCE</scope>
    <source>
        <strain evidence="10">DSM 9887</strain>
    </source>
</reference>
<dbReference type="GO" id="GO:0003700">
    <property type="term" value="F:DNA-binding transcription factor activity"/>
    <property type="evidence" value="ECO:0007669"/>
    <property type="project" value="InterPro"/>
</dbReference>
<evidence type="ECO:0000259" key="8">
    <source>
        <dbReference type="PROSITE" id="PS50949"/>
    </source>
</evidence>
<proteinExistence type="inferred from homology"/>
<keyword evidence="4" id="KW-0663">Pyridoxal phosphate</keyword>
<dbReference type="EMBL" id="BJON01000027">
    <property type="protein sequence ID" value="GED72252.1"/>
    <property type="molecule type" value="Genomic_DNA"/>
</dbReference>
<keyword evidence="12" id="KW-1185">Reference proteome</keyword>
<dbReference type="GO" id="GO:0008483">
    <property type="term" value="F:transaminase activity"/>
    <property type="evidence" value="ECO:0007669"/>
    <property type="project" value="UniProtKB-KW"/>
</dbReference>
<dbReference type="InterPro" id="IPR004839">
    <property type="entry name" value="Aminotransferase_I/II_large"/>
</dbReference>
<dbReference type="InterPro" id="IPR015421">
    <property type="entry name" value="PyrdxlP-dep_Trfase_major"/>
</dbReference>
<dbReference type="PANTHER" id="PTHR46577:SF1">
    <property type="entry name" value="HTH-TYPE TRANSCRIPTIONAL REGULATORY PROTEIN GABR"/>
    <property type="match status" value="1"/>
</dbReference>
<dbReference type="PANTHER" id="PTHR46577">
    <property type="entry name" value="HTH-TYPE TRANSCRIPTIONAL REGULATORY PROTEIN GABR"/>
    <property type="match status" value="1"/>
</dbReference>
<organism evidence="10 11">
    <name type="scientific">Brevibacillus reuszeri</name>
    <dbReference type="NCBI Taxonomy" id="54915"/>
    <lineage>
        <taxon>Bacteria</taxon>
        <taxon>Bacillati</taxon>
        <taxon>Bacillota</taxon>
        <taxon>Bacilli</taxon>
        <taxon>Bacillales</taxon>
        <taxon>Paenibacillaceae</taxon>
        <taxon>Brevibacillus</taxon>
    </lineage>
</organism>
<evidence type="ECO:0000313" key="10">
    <source>
        <dbReference type="EMBL" id="KNB71959.1"/>
    </source>
</evidence>
<dbReference type="Pfam" id="PF00155">
    <property type="entry name" value="Aminotran_1_2"/>
    <property type="match status" value="1"/>
</dbReference>
<accession>A0A0K9YTB3</accession>
<dbReference type="Proteomes" id="UP000319578">
    <property type="component" value="Unassembled WGS sequence"/>
</dbReference>
<keyword evidence="3" id="KW-0032">Aminotransferase</keyword>
<dbReference type="InterPro" id="IPR036388">
    <property type="entry name" value="WH-like_DNA-bd_sf"/>
</dbReference>
<dbReference type="SUPFAM" id="SSF46785">
    <property type="entry name" value="Winged helix' DNA-binding domain"/>
    <property type="match status" value="1"/>
</dbReference>
<name>A0A0K9YTB3_9BACL</name>
<evidence type="ECO:0000313" key="12">
    <source>
        <dbReference type="Proteomes" id="UP000319578"/>
    </source>
</evidence>
<dbReference type="Proteomes" id="UP000036834">
    <property type="component" value="Unassembled WGS sequence"/>
</dbReference>
<protein>
    <submittedName>
        <fullName evidence="9">GntR family transcriptional regulator</fullName>
    </submittedName>
</protein>
<dbReference type="CDD" id="cd07377">
    <property type="entry name" value="WHTH_GntR"/>
    <property type="match status" value="1"/>
</dbReference>
<gene>
    <name evidence="10" type="ORF">ADS79_15115</name>
    <name evidence="9" type="ORF">BRE01_59540</name>
</gene>
<evidence type="ECO:0000256" key="3">
    <source>
        <dbReference type="ARBA" id="ARBA00022576"/>
    </source>
</evidence>
<comment type="similarity">
    <text evidence="2">In the C-terminal section; belongs to the class-I pyridoxal-phosphate-dependent aminotransferase family.</text>
</comment>
<reference evidence="11" key="1">
    <citation type="submission" date="2015-07" db="EMBL/GenBank/DDBJ databases">
        <title>Genome sequencing project for genomic taxonomy and phylogenomics of Bacillus-like bacteria.</title>
        <authorList>
            <person name="Liu B."/>
            <person name="Wang J."/>
            <person name="Zhu Y."/>
            <person name="Liu G."/>
            <person name="Chen Q."/>
            <person name="Chen Z."/>
            <person name="Lan J."/>
            <person name="Che J."/>
            <person name="Ge C."/>
            <person name="Shi H."/>
            <person name="Pan Z."/>
            <person name="Liu X."/>
        </authorList>
    </citation>
    <scope>NUCLEOTIDE SEQUENCE [LARGE SCALE GENOMIC DNA]</scope>
    <source>
        <strain evidence="11">DSM 9887</strain>
    </source>
</reference>
<evidence type="ECO:0000256" key="7">
    <source>
        <dbReference type="ARBA" id="ARBA00023163"/>
    </source>
</evidence>